<dbReference type="Proteomes" id="UP000178129">
    <property type="component" value="Unassembled WGS sequence"/>
</dbReference>
<evidence type="ECO:0000256" key="1">
    <source>
        <dbReference type="SAM" id="Phobius"/>
    </source>
</evidence>
<keyword evidence="1" id="KW-1133">Transmembrane helix</keyword>
<comment type="caution">
    <text evidence="2">The sequence shown here is derived from an EMBL/GenBank/DDBJ whole genome shotgun (WGS) entry which is preliminary data.</text>
</comment>
<proteinExistence type="predicted"/>
<protein>
    <submittedName>
        <fullName evidence="2">Uncharacterized protein</fullName>
    </submittedName>
</protein>
<dbReference type="AlphaFoldDB" id="A0A1E1JVQ8"/>
<feature type="transmembrane region" description="Helical" evidence="1">
    <location>
        <begin position="61"/>
        <end position="84"/>
    </location>
</feature>
<name>A0A1E1JVQ8_9HELO</name>
<dbReference type="InParanoid" id="A0A1E1JVQ8"/>
<reference evidence="3" key="1">
    <citation type="submission" date="2016-03" db="EMBL/GenBank/DDBJ databases">
        <authorList>
            <person name="Ploux O."/>
        </authorList>
    </citation>
    <scope>NUCLEOTIDE SEQUENCE [LARGE SCALE GENOMIC DNA]</scope>
    <source>
        <strain evidence="3">UK7</strain>
    </source>
</reference>
<feature type="transmembrane region" description="Helical" evidence="1">
    <location>
        <begin position="34"/>
        <end position="55"/>
    </location>
</feature>
<dbReference type="EMBL" id="FJUW01000003">
    <property type="protein sequence ID" value="CZS89975.1"/>
    <property type="molecule type" value="Genomic_DNA"/>
</dbReference>
<evidence type="ECO:0000313" key="3">
    <source>
        <dbReference type="Proteomes" id="UP000178129"/>
    </source>
</evidence>
<keyword evidence="3" id="KW-1185">Reference proteome</keyword>
<organism evidence="2 3">
    <name type="scientific">Rhynchosporium graminicola</name>
    <dbReference type="NCBI Taxonomy" id="2792576"/>
    <lineage>
        <taxon>Eukaryota</taxon>
        <taxon>Fungi</taxon>
        <taxon>Dikarya</taxon>
        <taxon>Ascomycota</taxon>
        <taxon>Pezizomycotina</taxon>
        <taxon>Leotiomycetes</taxon>
        <taxon>Helotiales</taxon>
        <taxon>Ploettnerulaceae</taxon>
        <taxon>Rhynchosporium</taxon>
    </lineage>
</organism>
<keyword evidence="1" id="KW-0472">Membrane</keyword>
<sequence length="177" mass="20107">MPFYNPIPPPTPRIIITEHEDNINTVHVPWNRNILAALWIPQFFFLLLGMAIIPYEIDEIISFQTIFIGIIALGNIVLMATPLIEAHHYATGNLTPYYLLKMQRYKARWVAGSMVVIVLIQGMNSYKSAWGVVWVIIADALYLMPFMAGMWYAKKMVKETGESNDFSGDVETGAVRL</sequence>
<feature type="transmembrane region" description="Helical" evidence="1">
    <location>
        <begin position="105"/>
        <end position="123"/>
    </location>
</feature>
<gene>
    <name evidence="2" type="ORF">RCO7_02326</name>
</gene>
<feature type="transmembrane region" description="Helical" evidence="1">
    <location>
        <begin position="129"/>
        <end position="153"/>
    </location>
</feature>
<accession>A0A1E1JVQ8</accession>
<evidence type="ECO:0000313" key="2">
    <source>
        <dbReference type="EMBL" id="CZS89975.1"/>
    </source>
</evidence>
<keyword evidence="1" id="KW-0812">Transmembrane</keyword>